<comment type="similarity">
    <text evidence="1 3">Belongs to the short-chain dehydrogenases/reductases (SDR) family.</text>
</comment>
<dbReference type="FunFam" id="3.40.50.720:FF:000084">
    <property type="entry name" value="Short-chain dehydrogenase reductase"/>
    <property type="match status" value="1"/>
</dbReference>
<dbReference type="Gene3D" id="3.40.50.720">
    <property type="entry name" value="NAD(P)-binding Rossmann-like Domain"/>
    <property type="match status" value="1"/>
</dbReference>
<evidence type="ECO:0000256" key="2">
    <source>
        <dbReference type="ARBA" id="ARBA00023002"/>
    </source>
</evidence>
<sequence length="289" mass="30226">MKLETGQVAVVTGAANGIGRAIAEALCARGIRVVLADIDGEAVAKVADEIGSDAMAVPTDVADPVQVQRLADTALERYGRVDLVFNNAGISAGGPIWLVEPEDWQRIWSVNVQGVVNGMRAFVPHMVAAGRGHIVNTASMAGVTTGLFNSPYTASKHAVVSLTEALHGELGVLSPGIGVTVVCPGPVDTQMLRGVTDGDQSWLGDGDSLPPQPSDGWFGALTPEQWERFAPALGAVSQLANEVMPAERAAEIILSAVEADRLYVTTHPHWAAQATNRIETIVADLQAAV</sequence>
<organism evidence="5 6">
    <name type="scientific">Nocardia mexicana</name>
    <dbReference type="NCBI Taxonomy" id="279262"/>
    <lineage>
        <taxon>Bacteria</taxon>
        <taxon>Bacillati</taxon>
        <taxon>Actinomycetota</taxon>
        <taxon>Actinomycetes</taxon>
        <taxon>Mycobacteriales</taxon>
        <taxon>Nocardiaceae</taxon>
        <taxon>Nocardia</taxon>
    </lineage>
</organism>
<dbReference type="InterPro" id="IPR002347">
    <property type="entry name" value="SDR_fam"/>
</dbReference>
<reference evidence="5 6" key="1">
    <citation type="submission" date="2018-07" db="EMBL/GenBank/DDBJ databases">
        <title>Genomic Encyclopedia of Type Strains, Phase IV (KMG-IV): sequencing the most valuable type-strain genomes for metagenomic binning, comparative biology and taxonomic classification.</title>
        <authorList>
            <person name="Goeker M."/>
        </authorList>
    </citation>
    <scope>NUCLEOTIDE SEQUENCE [LARGE SCALE GENOMIC DNA]</scope>
    <source>
        <strain evidence="5 6">DSM 44952</strain>
    </source>
</reference>
<dbReference type="OrthoDB" id="4690547at2"/>
<dbReference type="PRINTS" id="PR00081">
    <property type="entry name" value="GDHRDH"/>
</dbReference>
<evidence type="ECO:0000259" key="4">
    <source>
        <dbReference type="SMART" id="SM00822"/>
    </source>
</evidence>
<dbReference type="Pfam" id="PF00106">
    <property type="entry name" value="adh_short"/>
    <property type="match status" value="1"/>
</dbReference>
<dbReference type="AlphaFoldDB" id="A0A370GU38"/>
<comment type="caution">
    <text evidence="5">The sequence shown here is derived from an EMBL/GenBank/DDBJ whole genome shotgun (WGS) entry which is preliminary data.</text>
</comment>
<dbReference type="EMBL" id="QQAZ01000010">
    <property type="protein sequence ID" value="RDI46746.1"/>
    <property type="molecule type" value="Genomic_DNA"/>
</dbReference>
<dbReference type="GO" id="GO:0016020">
    <property type="term" value="C:membrane"/>
    <property type="evidence" value="ECO:0007669"/>
    <property type="project" value="TreeGrafter"/>
</dbReference>
<dbReference type="SUPFAM" id="SSF51735">
    <property type="entry name" value="NAD(P)-binding Rossmann-fold domains"/>
    <property type="match status" value="1"/>
</dbReference>
<evidence type="ECO:0000256" key="1">
    <source>
        <dbReference type="ARBA" id="ARBA00006484"/>
    </source>
</evidence>
<dbReference type="PROSITE" id="PS00061">
    <property type="entry name" value="ADH_SHORT"/>
    <property type="match status" value="1"/>
</dbReference>
<proteinExistence type="inferred from homology"/>
<evidence type="ECO:0000256" key="3">
    <source>
        <dbReference type="RuleBase" id="RU000363"/>
    </source>
</evidence>
<dbReference type="PANTHER" id="PTHR44196">
    <property type="entry name" value="DEHYDROGENASE/REDUCTASE SDR FAMILY MEMBER 7B"/>
    <property type="match status" value="1"/>
</dbReference>
<evidence type="ECO:0000313" key="6">
    <source>
        <dbReference type="Proteomes" id="UP000255355"/>
    </source>
</evidence>
<accession>A0A370GU38</accession>
<dbReference type="GO" id="GO:0016491">
    <property type="term" value="F:oxidoreductase activity"/>
    <property type="evidence" value="ECO:0007669"/>
    <property type="project" value="UniProtKB-KW"/>
</dbReference>
<protein>
    <submittedName>
        <fullName evidence="5">NADP-dependent 3-hydroxy acid dehydrogenase YdfG</fullName>
    </submittedName>
</protein>
<feature type="domain" description="Ketoreductase" evidence="4">
    <location>
        <begin position="7"/>
        <end position="180"/>
    </location>
</feature>
<dbReference type="InterPro" id="IPR057326">
    <property type="entry name" value="KR_dom"/>
</dbReference>
<dbReference type="STRING" id="1210089.GCA_001613165_08020"/>
<dbReference type="PRINTS" id="PR00080">
    <property type="entry name" value="SDRFAMILY"/>
</dbReference>
<dbReference type="RefSeq" id="WP_068032778.1">
    <property type="nucleotide sequence ID" value="NZ_QQAZ01000010.1"/>
</dbReference>
<dbReference type="Proteomes" id="UP000255355">
    <property type="component" value="Unassembled WGS sequence"/>
</dbReference>
<dbReference type="SMART" id="SM00822">
    <property type="entry name" value="PKS_KR"/>
    <property type="match status" value="1"/>
</dbReference>
<dbReference type="PANTHER" id="PTHR44196:SF1">
    <property type="entry name" value="DEHYDROGENASE_REDUCTASE SDR FAMILY MEMBER 7B"/>
    <property type="match status" value="1"/>
</dbReference>
<dbReference type="CDD" id="cd05233">
    <property type="entry name" value="SDR_c"/>
    <property type="match status" value="1"/>
</dbReference>
<keyword evidence="2" id="KW-0560">Oxidoreductase</keyword>
<gene>
    <name evidence="5" type="ORF">DFR68_110152</name>
</gene>
<evidence type="ECO:0000313" key="5">
    <source>
        <dbReference type="EMBL" id="RDI46746.1"/>
    </source>
</evidence>
<keyword evidence="6" id="KW-1185">Reference proteome</keyword>
<dbReference type="InterPro" id="IPR020904">
    <property type="entry name" value="Sc_DH/Rdtase_CS"/>
</dbReference>
<dbReference type="InterPro" id="IPR036291">
    <property type="entry name" value="NAD(P)-bd_dom_sf"/>
</dbReference>
<name>A0A370GU38_9NOCA</name>